<keyword evidence="4" id="KW-0804">Transcription</keyword>
<dbReference type="CDD" id="cd00130">
    <property type="entry name" value="PAS"/>
    <property type="match status" value="1"/>
</dbReference>
<dbReference type="SUPFAM" id="SSF52540">
    <property type="entry name" value="P-loop containing nucleoside triphosphate hydrolases"/>
    <property type="match status" value="1"/>
</dbReference>
<comment type="caution">
    <text evidence="7">The sequence shown here is derived from an EMBL/GenBank/DDBJ whole genome shotgun (WGS) entry which is preliminary data.</text>
</comment>
<dbReference type="InterPro" id="IPR010524">
    <property type="entry name" value="Sig_transdc_resp-reg_PrpR_N"/>
</dbReference>
<dbReference type="SMART" id="SM00091">
    <property type="entry name" value="PAS"/>
    <property type="match status" value="1"/>
</dbReference>
<dbReference type="InterPro" id="IPR035965">
    <property type="entry name" value="PAS-like_dom_sf"/>
</dbReference>
<evidence type="ECO:0000256" key="3">
    <source>
        <dbReference type="ARBA" id="ARBA00023015"/>
    </source>
</evidence>
<proteinExistence type="predicted"/>
<keyword evidence="1" id="KW-0547">Nucleotide-binding</keyword>
<dbReference type="PROSITE" id="PS50045">
    <property type="entry name" value="SIGMA54_INTERACT_4"/>
    <property type="match status" value="1"/>
</dbReference>
<keyword evidence="2" id="KW-0067">ATP-binding</keyword>
<dbReference type="Pfam" id="PF25601">
    <property type="entry name" value="AAA_lid_14"/>
    <property type="match status" value="1"/>
</dbReference>
<feature type="domain" description="Sigma-54 factor interaction" evidence="5">
    <location>
        <begin position="322"/>
        <end position="552"/>
    </location>
</feature>
<dbReference type="NCBIfam" id="TIGR00229">
    <property type="entry name" value="sensory_box"/>
    <property type="match status" value="1"/>
</dbReference>
<dbReference type="PANTHER" id="PTHR32071:SF57">
    <property type="entry name" value="C4-DICARBOXYLATE TRANSPORT TRANSCRIPTIONAL REGULATORY PROTEIN DCTD"/>
    <property type="match status" value="1"/>
</dbReference>
<dbReference type="Proteomes" id="UP001454086">
    <property type="component" value="Unassembled WGS sequence"/>
</dbReference>
<dbReference type="Gene3D" id="1.10.10.60">
    <property type="entry name" value="Homeodomain-like"/>
    <property type="match status" value="1"/>
</dbReference>
<sequence>MKPVVCALSIGRLSEVIRQAMDQMEAEVTFLVYDSLLNESTQRLPEELDIVDVFVSSGHNAETLKKLVDRPVITIEPSIYDILLALSKAKTMDDKPIIIPYGNDYLKPLREIENILSIVIVQRSYIEIEDLNRIIIEEKEKGRRCVIGSGLACDLAEKHGMKSIFLYPQESIKAFLQIAVDLALSLNSEILKRKRLETIIDRTQRGIVFVDHEGVISICNPEAERYFGALEAQLVGKNILDFLDDMELEGILHIREEKKNVYAKIKDIRCIISAIPIFSKGAMENILFFIENVEAIQKTDRQIRRAETWQRGFVAKHSFSAYVTKSKKFEDMLQTARQYALSDEAIVILGETGSGKEMLAQSIHNYSTRRNNAFVAVNCATINENLLESELFGYAEGAFTGAKKGGKEGFFEMAHKGTIFLDEIGEISLSLQTKLLRVIQEKELLRVGGTKMIPFDARILTATNRDLWEMVQKKQFREDLYYRLNVLELEIPPLREHSEDILPLFLMFLARQNPFLAENAGQSSRHLESILKAYSWPGNIREMENFVKGICILTSAGNMDIGEFLIFVRESLEKRIMRQSGISRPHTAKQRDKLGDMENNSAVALPVGDGRLKGKALEYEYLQIQDALKATGGNCTQAARHLGISRSTLWRKLKEFEKMKHDSAKNETHMF</sequence>
<dbReference type="Gene3D" id="1.10.8.60">
    <property type="match status" value="1"/>
</dbReference>
<dbReference type="SUPFAM" id="SSF55785">
    <property type="entry name" value="PYP-like sensor domain (PAS domain)"/>
    <property type="match status" value="1"/>
</dbReference>
<dbReference type="InterPro" id="IPR002078">
    <property type="entry name" value="Sigma_54_int"/>
</dbReference>
<dbReference type="Pfam" id="PF00989">
    <property type="entry name" value="PAS"/>
    <property type="match status" value="1"/>
</dbReference>
<name>A0ABV1DCZ1_9FIRM</name>
<accession>A0ABV1DCZ1</accession>
<evidence type="ECO:0000256" key="2">
    <source>
        <dbReference type="ARBA" id="ARBA00022840"/>
    </source>
</evidence>
<dbReference type="RefSeq" id="WP_050927395.1">
    <property type="nucleotide sequence ID" value="NZ_JBBMFM010000084.1"/>
</dbReference>
<dbReference type="InterPro" id="IPR009057">
    <property type="entry name" value="Homeodomain-like_sf"/>
</dbReference>
<dbReference type="SUPFAM" id="SSF159800">
    <property type="entry name" value="PrpR receptor domain-like"/>
    <property type="match status" value="1"/>
</dbReference>
<dbReference type="Gene3D" id="3.40.50.2300">
    <property type="match status" value="1"/>
</dbReference>
<gene>
    <name evidence="7" type="ORF">WMQ36_18795</name>
</gene>
<dbReference type="Gene3D" id="3.30.450.20">
    <property type="entry name" value="PAS domain"/>
    <property type="match status" value="1"/>
</dbReference>
<dbReference type="Pfam" id="PF06506">
    <property type="entry name" value="PrpR_N"/>
    <property type="match status" value="1"/>
</dbReference>
<organism evidence="7 8">
    <name type="scientific">Enterocloster hominis</name>
    <name type="common">ex Hitch et al. 2024</name>
    <dbReference type="NCBI Taxonomy" id="1917870"/>
    <lineage>
        <taxon>Bacteria</taxon>
        <taxon>Bacillati</taxon>
        <taxon>Bacillota</taxon>
        <taxon>Clostridia</taxon>
        <taxon>Lachnospirales</taxon>
        <taxon>Lachnospiraceae</taxon>
        <taxon>Enterocloster</taxon>
    </lineage>
</organism>
<dbReference type="PROSITE" id="PS00676">
    <property type="entry name" value="SIGMA54_INTERACT_2"/>
    <property type="match status" value="1"/>
</dbReference>
<dbReference type="Gene3D" id="3.40.50.10660">
    <property type="entry name" value="PrpR receptor domain-like"/>
    <property type="match status" value="1"/>
</dbReference>
<evidence type="ECO:0000313" key="7">
    <source>
        <dbReference type="EMBL" id="MEQ2427019.1"/>
    </source>
</evidence>
<evidence type="ECO:0000259" key="6">
    <source>
        <dbReference type="PROSITE" id="PS50112"/>
    </source>
</evidence>
<dbReference type="SMART" id="SM00382">
    <property type="entry name" value="AAA"/>
    <property type="match status" value="1"/>
</dbReference>
<dbReference type="SUPFAM" id="SSF46689">
    <property type="entry name" value="Homeodomain-like"/>
    <property type="match status" value="1"/>
</dbReference>
<dbReference type="Gene3D" id="3.40.50.300">
    <property type="entry name" value="P-loop containing nucleotide triphosphate hydrolases"/>
    <property type="match status" value="1"/>
</dbReference>
<dbReference type="InterPro" id="IPR025943">
    <property type="entry name" value="Sigma_54_int_dom_ATP-bd_2"/>
</dbReference>
<evidence type="ECO:0000256" key="1">
    <source>
        <dbReference type="ARBA" id="ARBA00022741"/>
    </source>
</evidence>
<keyword evidence="8" id="KW-1185">Reference proteome</keyword>
<feature type="domain" description="PAS" evidence="6">
    <location>
        <begin position="192"/>
        <end position="243"/>
    </location>
</feature>
<keyword evidence="3" id="KW-0805">Transcription regulation</keyword>
<evidence type="ECO:0000259" key="5">
    <source>
        <dbReference type="PROSITE" id="PS50045"/>
    </source>
</evidence>
<dbReference type="EMBL" id="JBBMFM010000084">
    <property type="protein sequence ID" value="MEQ2427019.1"/>
    <property type="molecule type" value="Genomic_DNA"/>
</dbReference>
<evidence type="ECO:0000256" key="4">
    <source>
        <dbReference type="ARBA" id="ARBA00023163"/>
    </source>
</evidence>
<dbReference type="PRINTS" id="PR01590">
    <property type="entry name" value="HTHFIS"/>
</dbReference>
<dbReference type="PANTHER" id="PTHR32071">
    <property type="entry name" value="TRANSCRIPTIONAL REGULATORY PROTEIN"/>
    <property type="match status" value="1"/>
</dbReference>
<protein>
    <submittedName>
        <fullName evidence="7">Sigma-54-dependent Fis family transcriptional regulator</fullName>
    </submittedName>
</protein>
<dbReference type="PROSITE" id="PS50112">
    <property type="entry name" value="PAS"/>
    <property type="match status" value="1"/>
</dbReference>
<dbReference type="InterPro" id="IPR058031">
    <property type="entry name" value="AAA_lid_NorR"/>
</dbReference>
<dbReference type="InterPro" id="IPR027417">
    <property type="entry name" value="P-loop_NTPase"/>
</dbReference>
<dbReference type="Pfam" id="PF00158">
    <property type="entry name" value="Sigma54_activat"/>
    <property type="match status" value="1"/>
</dbReference>
<dbReference type="InterPro" id="IPR003593">
    <property type="entry name" value="AAA+_ATPase"/>
</dbReference>
<dbReference type="InterPro" id="IPR025662">
    <property type="entry name" value="Sigma_54_int_dom_ATP-bd_1"/>
</dbReference>
<dbReference type="InterPro" id="IPR002197">
    <property type="entry name" value="HTH_Fis"/>
</dbReference>
<dbReference type="InterPro" id="IPR013767">
    <property type="entry name" value="PAS_fold"/>
</dbReference>
<dbReference type="InterPro" id="IPR000014">
    <property type="entry name" value="PAS"/>
</dbReference>
<reference evidence="7 8" key="1">
    <citation type="submission" date="2024-03" db="EMBL/GenBank/DDBJ databases">
        <title>Human intestinal bacterial collection.</title>
        <authorList>
            <person name="Pauvert C."/>
            <person name="Hitch T.C.A."/>
            <person name="Clavel T."/>
        </authorList>
    </citation>
    <scope>NUCLEOTIDE SEQUENCE [LARGE SCALE GENOMIC DNA]</scope>
    <source>
        <strain evidence="7 8">CLA-SR-H021</strain>
    </source>
</reference>
<dbReference type="Pfam" id="PF02954">
    <property type="entry name" value="HTH_8"/>
    <property type="match status" value="1"/>
</dbReference>
<dbReference type="CDD" id="cd00009">
    <property type="entry name" value="AAA"/>
    <property type="match status" value="1"/>
</dbReference>
<dbReference type="PROSITE" id="PS00675">
    <property type="entry name" value="SIGMA54_INTERACT_1"/>
    <property type="match status" value="1"/>
</dbReference>
<evidence type="ECO:0000313" key="8">
    <source>
        <dbReference type="Proteomes" id="UP001454086"/>
    </source>
</evidence>